<dbReference type="InterPro" id="IPR052897">
    <property type="entry name" value="Sec-Metab_Biosynth_Hydrolase"/>
</dbReference>
<accession>A0ABR0KN73</accession>
<dbReference type="SUPFAM" id="SSF53474">
    <property type="entry name" value="alpha/beta-Hydrolases"/>
    <property type="match status" value="1"/>
</dbReference>
<dbReference type="InterPro" id="IPR029058">
    <property type="entry name" value="AB_hydrolase_fold"/>
</dbReference>
<gene>
    <name evidence="2" type="ORF">LTR24_001294</name>
</gene>
<protein>
    <recommendedName>
        <fullName evidence="1">AB hydrolase-1 domain-containing protein</fullName>
    </recommendedName>
</protein>
<dbReference type="InterPro" id="IPR000073">
    <property type="entry name" value="AB_hydrolase_1"/>
</dbReference>
<dbReference type="Gene3D" id="3.40.50.1820">
    <property type="entry name" value="alpha/beta hydrolase"/>
    <property type="match status" value="1"/>
</dbReference>
<dbReference type="EMBL" id="JAVRRG010000009">
    <property type="protein sequence ID" value="KAK5099635.1"/>
    <property type="molecule type" value="Genomic_DNA"/>
</dbReference>
<comment type="caution">
    <text evidence="2">The sequence shown here is derived from an EMBL/GenBank/DDBJ whole genome shotgun (WGS) entry which is preliminary data.</text>
</comment>
<proteinExistence type="predicted"/>
<reference evidence="2 3" key="1">
    <citation type="submission" date="2023-08" db="EMBL/GenBank/DDBJ databases">
        <title>Black Yeasts Isolated from many extreme environments.</title>
        <authorList>
            <person name="Coleine C."/>
            <person name="Stajich J.E."/>
            <person name="Selbmann L."/>
        </authorList>
    </citation>
    <scope>NUCLEOTIDE SEQUENCE [LARGE SCALE GENOMIC DNA]</scope>
    <source>
        <strain evidence="2 3">CCFEE 5885</strain>
    </source>
</reference>
<dbReference type="PANTHER" id="PTHR37017:SF11">
    <property type="entry name" value="ESTERASE_LIPASE_THIOESTERASE DOMAIN-CONTAINING PROTEIN"/>
    <property type="match status" value="1"/>
</dbReference>
<name>A0ABR0KN73_9EURO</name>
<evidence type="ECO:0000259" key="1">
    <source>
        <dbReference type="Pfam" id="PF12697"/>
    </source>
</evidence>
<dbReference type="Proteomes" id="UP001345013">
    <property type="component" value="Unassembled WGS sequence"/>
</dbReference>
<dbReference type="Pfam" id="PF12697">
    <property type="entry name" value="Abhydrolase_6"/>
    <property type="match status" value="1"/>
</dbReference>
<organism evidence="2 3">
    <name type="scientific">Lithohypha guttulata</name>
    <dbReference type="NCBI Taxonomy" id="1690604"/>
    <lineage>
        <taxon>Eukaryota</taxon>
        <taxon>Fungi</taxon>
        <taxon>Dikarya</taxon>
        <taxon>Ascomycota</taxon>
        <taxon>Pezizomycotina</taxon>
        <taxon>Eurotiomycetes</taxon>
        <taxon>Chaetothyriomycetidae</taxon>
        <taxon>Chaetothyriales</taxon>
        <taxon>Trichomeriaceae</taxon>
        <taxon>Lithohypha</taxon>
    </lineage>
</organism>
<dbReference type="PANTHER" id="PTHR37017">
    <property type="entry name" value="AB HYDROLASE-1 DOMAIN-CONTAINING PROTEIN-RELATED"/>
    <property type="match status" value="1"/>
</dbReference>
<evidence type="ECO:0000313" key="2">
    <source>
        <dbReference type="EMBL" id="KAK5099635.1"/>
    </source>
</evidence>
<keyword evidence="3" id="KW-1185">Reference proteome</keyword>
<evidence type="ECO:0000313" key="3">
    <source>
        <dbReference type="Proteomes" id="UP001345013"/>
    </source>
</evidence>
<feature type="domain" description="AB hydrolase-1" evidence="1">
    <location>
        <begin position="14"/>
        <end position="270"/>
    </location>
</feature>
<sequence>MSILTEEAKSNTAIILIPGSFTPPEFYAKVSRQLITDGFEHVHQCQLLSACPKHDQKSRPAKIEDDALYIREVISACLTQGKDIVLVMNSYGGLPGTEAIKDLPSRSSLAAEMVTDVRKGAVVGMIYLSSFLPFPGDSLRGMMGDSLFEPLKSGTPGGYMDLPGESGPGIFSDLAAEGKEDEVQCWFQKMVTHSSDSFDGKVTHDLWKEGAFDGKVMYIVGENDMVVSPDLADEMIEKVWKTAGMEKLMVKRIEKGGHCMHVTRPDVVAGAIEGLLSDLERGPNTTFKTQEAW</sequence>